<dbReference type="Proteomes" id="UP000585474">
    <property type="component" value="Unassembled WGS sequence"/>
</dbReference>
<dbReference type="AlphaFoldDB" id="A0A7J0FXM7"/>
<proteinExistence type="predicted"/>
<dbReference type="Gene3D" id="1.25.40.10">
    <property type="entry name" value="Tetratricopeptide repeat domain"/>
    <property type="match status" value="1"/>
</dbReference>
<evidence type="ECO:0000259" key="4">
    <source>
        <dbReference type="Pfam" id="PF18253"/>
    </source>
</evidence>
<dbReference type="EMBL" id="BJWL01000016">
    <property type="protein sequence ID" value="GFZ03451.1"/>
    <property type="molecule type" value="Genomic_DNA"/>
</dbReference>
<sequence>MIPSMIYIAVREIQHIATATDELDGFKESTTTDDEVPGDDGAVVADGGGSTAVRRDGEAAGSEDVAGSDGGDFSNLRRERESGRAVTMDGHGGKDAELKLFVEQCKSNPSILHNPSLAFFKTYLQSLGARIPPETPKSGWHLMCANVELLQLSGGMLSHHLFRDGFRSKNRMRRERHEPHRSGCISSTSRHRVRASLRLAPQGVEVCASNYTGRSLLLAVTNQFLNLESTIQREDLDKGDEDILDSEEYLDAKNPDLSTDDKSDDIVESDVELDDIDVVLPDYDPPQKMGDTSIEVTEENMDAAQISKSKSCKLHEAIDHLTEAIMLNPSSAILYATRASVYGKLTKPNAAIRDADAALQINPDSAKGYKIRGMARAMLGQWEAAARDLHIASKLDYDEEIGQVLKKVEPNAHKIDEHRRKYERLRKERELRKIERERQRRRAEAEAKYESEKKMGQPFESKASVSF</sequence>
<evidence type="ECO:0000256" key="1">
    <source>
        <dbReference type="ARBA" id="ARBA00022737"/>
    </source>
</evidence>
<dbReference type="InterPro" id="IPR011990">
    <property type="entry name" value="TPR-like_helical_dom_sf"/>
</dbReference>
<dbReference type="GO" id="GO:0046983">
    <property type="term" value="F:protein dimerization activity"/>
    <property type="evidence" value="ECO:0007669"/>
    <property type="project" value="InterPro"/>
</dbReference>
<evidence type="ECO:0000256" key="3">
    <source>
        <dbReference type="SAM" id="MobiDB-lite"/>
    </source>
</evidence>
<feature type="region of interest" description="Disordered" evidence="3">
    <location>
        <begin position="429"/>
        <end position="467"/>
    </location>
</feature>
<dbReference type="Gene3D" id="6.10.250.3420">
    <property type="match status" value="1"/>
</dbReference>
<dbReference type="Pfam" id="PF18253">
    <property type="entry name" value="HipN"/>
    <property type="match status" value="1"/>
</dbReference>
<dbReference type="PANTHER" id="PTHR45883:SF7">
    <property type="entry name" value="TPR REPEAT-CONTAINING THIOREDOXIN TDX"/>
    <property type="match status" value="1"/>
</dbReference>
<feature type="domain" description="Hsp70-interacting protein N-terminal" evidence="4">
    <location>
        <begin position="96"/>
        <end position="132"/>
    </location>
</feature>
<keyword evidence="2" id="KW-0802">TPR repeat</keyword>
<dbReference type="FunFam" id="1.25.40.10:FF:000112">
    <property type="entry name" value="FAM10 family protein"/>
    <property type="match status" value="1"/>
</dbReference>
<evidence type="ECO:0000256" key="2">
    <source>
        <dbReference type="ARBA" id="ARBA00022803"/>
    </source>
</evidence>
<dbReference type="InterPro" id="IPR034649">
    <property type="entry name" value="Hip_N"/>
</dbReference>
<protein>
    <submittedName>
        <fullName evidence="5">Tetraticopeptide domain-containing thioredoxin</fullName>
    </submittedName>
</protein>
<dbReference type="OrthoDB" id="1672255at2759"/>
<dbReference type="SMART" id="SM00028">
    <property type="entry name" value="TPR"/>
    <property type="match status" value="2"/>
</dbReference>
<dbReference type="GO" id="GO:0030544">
    <property type="term" value="F:Hsp70 protein binding"/>
    <property type="evidence" value="ECO:0007669"/>
    <property type="project" value="TreeGrafter"/>
</dbReference>
<organism evidence="5 6">
    <name type="scientific">Actinidia rufa</name>
    <dbReference type="NCBI Taxonomy" id="165716"/>
    <lineage>
        <taxon>Eukaryota</taxon>
        <taxon>Viridiplantae</taxon>
        <taxon>Streptophyta</taxon>
        <taxon>Embryophyta</taxon>
        <taxon>Tracheophyta</taxon>
        <taxon>Spermatophyta</taxon>
        <taxon>Magnoliopsida</taxon>
        <taxon>eudicotyledons</taxon>
        <taxon>Gunneridae</taxon>
        <taxon>Pentapetalae</taxon>
        <taxon>asterids</taxon>
        <taxon>Ericales</taxon>
        <taxon>Actinidiaceae</taxon>
        <taxon>Actinidia</taxon>
    </lineage>
</organism>
<feature type="compositionally biased region" description="Basic and acidic residues" evidence="3">
    <location>
        <begin position="429"/>
        <end position="455"/>
    </location>
</feature>
<dbReference type="PANTHER" id="PTHR45883">
    <property type="entry name" value="HSC70-INTERACTING PROTEIN"/>
    <property type="match status" value="1"/>
</dbReference>
<dbReference type="FunFam" id="6.10.250.3420:FF:000001">
    <property type="entry name" value="Hsc70-interacting protein-like protein"/>
    <property type="match status" value="1"/>
</dbReference>
<name>A0A7J0FXM7_9ERIC</name>
<keyword evidence="6" id="KW-1185">Reference proteome</keyword>
<evidence type="ECO:0000313" key="5">
    <source>
        <dbReference type="EMBL" id="GFZ03451.1"/>
    </source>
</evidence>
<dbReference type="InterPro" id="IPR019734">
    <property type="entry name" value="TPR_rpt"/>
</dbReference>
<accession>A0A7J0FXM7</accession>
<dbReference type="CDD" id="cd14438">
    <property type="entry name" value="Hip_N"/>
    <property type="match status" value="1"/>
</dbReference>
<evidence type="ECO:0000313" key="6">
    <source>
        <dbReference type="Proteomes" id="UP000585474"/>
    </source>
</evidence>
<dbReference type="SUPFAM" id="SSF48452">
    <property type="entry name" value="TPR-like"/>
    <property type="match status" value="1"/>
</dbReference>
<feature type="region of interest" description="Disordered" evidence="3">
    <location>
        <begin position="24"/>
        <end position="91"/>
    </location>
</feature>
<reference evidence="5 6" key="1">
    <citation type="submission" date="2019-07" db="EMBL/GenBank/DDBJ databases">
        <title>De Novo Assembly of kiwifruit Actinidia rufa.</title>
        <authorList>
            <person name="Sugita-Konishi S."/>
            <person name="Sato K."/>
            <person name="Mori E."/>
            <person name="Abe Y."/>
            <person name="Kisaki G."/>
            <person name="Hamano K."/>
            <person name="Suezawa K."/>
            <person name="Otani M."/>
            <person name="Fukuda T."/>
            <person name="Manabe T."/>
            <person name="Gomi K."/>
            <person name="Tabuchi M."/>
            <person name="Akimitsu K."/>
            <person name="Kataoka I."/>
        </authorList>
    </citation>
    <scope>NUCLEOTIDE SEQUENCE [LARGE SCALE GENOMIC DNA]</scope>
    <source>
        <strain evidence="6">cv. Fuchu</strain>
    </source>
</reference>
<comment type="caution">
    <text evidence="5">The sequence shown here is derived from an EMBL/GenBank/DDBJ whole genome shotgun (WGS) entry which is preliminary data.</text>
</comment>
<dbReference type="GO" id="GO:0000118">
    <property type="term" value="C:histone deacetylase complex"/>
    <property type="evidence" value="ECO:0007669"/>
    <property type="project" value="UniProtKB-ARBA"/>
</dbReference>
<keyword evidence="1" id="KW-0677">Repeat</keyword>
<gene>
    <name evidence="5" type="ORF">Acr_16g0000750</name>
</gene>